<evidence type="ECO:0000313" key="1">
    <source>
        <dbReference type="EMBL" id="KAF3597638.1"/>
    </source>
</evidence>
<accession>A0ABQ7EM42</accession>
<comment type="caution">
    <text evidence="1">The sequence shown here is derived from an EMBL/GenBank/DDBJ whole genome shotgun (WGS) entry which is preliminary data.</text>
</comment>
<reference evidence="1 2" key="1">
    <citation type="journal article" date="2020" name="BMC Genomics">
        <title>Intraspecific diversification of the crop wild relative Brassica cretica Lam. using demographic model selection.</title>
        <authorList>
            <person name="Kioukis A."/>
            <person name="Michalopoulou V.A."/>
            <person name="Briers L."/>
            <person name="Pirintsos S."/>
            <person name="Studholme D.J."/>
            <person name="Pavlidis P."/>
            <person name="Sarris P.F."/>
        </authorList>
    </citation>
    <scope>NUCLEOTIDE SEQUENCE [LARGE SCALE GENOMIC DNA]</scope>
    <source>
        <strain evidence="2">cv. PFS-1207/04</strain>
    </source>
</reference>
<sequence length="194" mass="21970">MDSSCWTCVSLNKNRRWRWREDGIWLAGLKSLSSWIGGWYGVRNRHKFGDENLIRFKSSFSPASHTKPAGIGTGSEPRSHVEMVRPVRFWASDLNWIGPDLLDSFRETESYGPGSTPGSRTTPNHGNLYLDGRIKTLEEGCSSVRIDLKVDQEASRLEPGHEIVCGTKGKEIEVYQEVMRDDLQEGDSEITPRQ</sequence>
<keyword evidence="2" id="KW-1185">Reference proteome</keyword>
<dbReference type="EMBL" id="QGKV02000299">
    <property type="protein sequence ID" value="KAF3597638.1"/>
    <property type="molecule type" value="Genomic_DNA"/>
</dbReference>
<evidence type="ECO:0000313" key="2">
    <source>
        <dbReference type="Proteomes" id="UP000266723"/>
    </source>
</evidence>
<name>A0ABQ7EM42_BRACR</name>
<dbReference type="Proteomes" id="UP000266723">
    <property type="component" value="Unassembled WGS sequence"/>
</dbReference>
<protein>
    <submittedName>
        <fullName evidence="1">Uncharacterized protein</fullName>
    </submittedName>
</protein>
<organism evidence="1 2">
    <name type="scientific">Brassica cretica</name>
    <name type="common">Mustard</name>
    <dbReference type="NCBI Taxonomy" id="69181"/>
    <lineage>
        <taxon>Eukaryota</taxon>
        <taxon>Viridiplantae</taxon>
        <taxon>Streptophyta</taxon>
        <taxon>Embryophyta</taxon>
        <taxon>Tracheophyta</taxon>
        <taxon>Spermatophyta</taxon>
        <taxon>Magnoliopsida</taxon>
        <taxon>eudicotyledons</taxon>
        <taxon>Gunneridae</taxon>
        <taxon>Pentapetalae</taxon>
        <taxon>rosids</taxon>
        <taxon>malvids</taxon>
        <taxon>Brassicales</taxon>
        <taxon>Brassicaceae</taxon>
        <taxon>Brassiceae</taxon>
        <taxon>Brassica</taxon>
    </lineage>
</organism>
<gene>
    <name evidence="1" type="ORF">DY000_02020089</name>
</gene>
<proteinExistence type="predicted"/>